<keyword evidence="4" id="KW-0540">Nuclease</keyword>
<dbReference type="InParanoid" id="A0A3Q0KT43"/>
<reference evidence="13" key="2">
    <citation type="submission" date="2018-12" db="UniProtKB">
        <authorList>
            <consortium name="WormBaseParasite"/>
        </authorList>
    </citation>
    <scope>IDENTIFICATION</scope>
    <source>
        <strain evidence="13">Puerto Rican</strain>
    </source>
</reference>
<dbReference type="PANTHER" id="PTHR15237">
    <property type="entry name" value="DNA REPAIR PROTEIN RAD9"/>
    <property type="match status" value="1"/>
</dbReference>
<evidence type="ECO:0000256" key="10">
    <source>
        <dbReference type="ARBA" id="ARBA00069752"/>
    </source>
</evidence>
<dbReference type="GO" id="GO:0030896">
    <property type="term" value="C:checkpoint clamp complex"/>
    <property type="evidence" value="ECO:0007669"/>
    <property type="project" value="InterPro"/>
</dbReference>
<dbReference type="SUPFAM" id="SSF55979">
    <property type="entry name" value="DNA clamp"/>
    <property type="match status" value="1"/>
</dbReference>
<dbReference type="GO" id="GO:0004527">
    <property type="term" value="F:exonuclease activity"/>
    <property type="evidence" value="ECO:0007669"/>
    <property type="project" value="UniProtKB-KW"/>
</dbReference>
<dbReference type="Proteomes" id="UP000008854">
    <property type="component" value="Unassembled WGS sequence"/>
</dbReference>
<proteinExistence type="inferred from homology"/>
<evidence type="ECO:0000256" key="7">
    <source>
        <dbReference type="ARBA" id="ARBA00022839"/>
    </source>
</evidence>
<reference evidence="12" key="1">
    <citation type="journal article" date="2012" name="PLoS Negl. Trop. Dis.">
        <title>A systematically improved high quality genome and transcriptome of the human blood fluke Schistosoma mansoni.</title>
        <authorList>
            <person name="Protasio A.V."/>
            <person name="Tsai I.J."/>
            <person name="Babbage A."/>
            <person name="Nichol S."/>
            <person name="Hunt M."/>
            <person name="Aslett M.A."/>
            <person name="De Silva N."/>
            <person name="Velarde G.S."/>
            <person name="Anderson T.J."/>
            <person name="Clark R.C."/>
            <person name="Davidson C."/>
            <person name="Dillon G.P."/>
            <person name="Holroyd N.E."/>
            <person name="LoVerde P.T."/>
            <person name="Lloyd C."/>
            <person name="McQuillan J."/>
            <person name="Oliveira G."/>
            <person name="Otto T.D."/>
            <person name="Parker-Manuel S.J."/>
            <person name="Quail M.A."/>
            <person name="Wilson R.A."/>
            <person name="Zerlotini A."/>
            <person name="Dunne D.W."/>
            <person name="Berriman M."/>
        </authorList>
    </citation>
    <scope>NUCLEOTIDE SEQUENCE [LARGE SCALE GENOMIC DNA]</scope>
    <source>
        <strain evidence="12">Puerto Rican</strain>
    </source>
</reference>
<keyword evidence="3" id="KW-0597">Phosphoprotein</keyword>
<accession>A0A3Q0KT43</accession>
<evidence type="ECO:0000256" key="4">
    <source>
        <dbReference type="ARBA" id="ARBA00022722"/>
    </source>
</evidence>
<comment type="function">
    <text evidence="9">Component of the 9-1-1 cell-cycle checkpoint response complex that plays a major role in DNA repair. The 9-1-1 complex is recruited to DNA lesion upon damage by the RAD17-replication factor C (RFC) clamp loader complex. Acts then as a sliding clamp platform on DNA for several proteins involved in long-patch base excision repair (LP-BER). The 9-1-1 complex stimulates DNA polymerase beta (POLB) activity by increasing its affinity for the 3'-OH end of the primer-template and stabilizes POLB to those sites where LP-BER proceeds; endonuclease FEN1 cleavage activity on substrates with double, nick, or gap flaps of distinct sequences and lengths; and DNA ligase I (LIG1) on long-patch base excision repair substrates. The 9-1-1 complex is necessary for the recruitment of RHNO1 to sites of double-stranded breaks (DSB) occurring during the S phase. RAD9A possesses 3'-&gt;5' double stranded DNA exonuclease activity.</text>
</comment>
<dbReference type="FunCoup" id="A0A3Q0KT43">
    <property type="interactions" value="1246"/>
</dbReference>
<keyword evidence="6" id="KW-0378">Hydrolase</keyword>
<evidence type="ECO:0000256" key="3">
    <source>
        <dbReference type="ARBA" id="ARBA00022553"/>
    </source>
</evidence>
<evidence type="ECO:0000256" key="1">
    <source>
        <dbReference type="ARBA" id="ARBA00004123"/>
    </source>
</evidence>
<evidence type="ECO:0000256" key="9">
    <source>
        <dbReference type="ARBA" id="ARBA00059283"/>
    </source>
</evidence>
<protein>
    <recommendedName>
        <fullName evidence="10">Cell cycle checkpoint control protein RAD9A</fullName>
    </recommendedName>
    <alternativeName>
        <fullName evidence="11">DNA repair exonuclease rad9 homolog A</fullName>
    </alternativeName>
</protein>
<organism evidence="12 13">
    <name type="scientific">Schistosoma mansoni</name>
    <name type="common">Blood fluke</name>
    <dbReference type="NCBI Taxonomy" id="6183"/>
    <lineage>
        <taxon>Eukaryota</taxon>
        <taxon>Metazoa</taxon>
        <taxon>Spiralia</taxon>
        <taxon>Lophotrochozoa</taxon>
        <taxon>Platyhelminthes</taxon>
        <taxon>Trematoda</taxon>
        <taxon>Digenea</taxon>
        <taxon>Strigeidida</taxon>
        <taxon>Schistosomatoidea</taxon>
        <taxon>Schistosomatidae</taxon>
        <taxon>Schistosoma</taxon>
    </lineage>
</organism>
<dbReference type="GO" id="GO:0031573">
    <property type="term" value="P:mitotic intra-S DNA damage checkpoint signaling"/>
    <property type="evidence" value="ECO:0007669"/>
    <property type="project" value="TreeGrafter"/>
</dbReference>
<dbReference type="GO" id="GO:0000076">
    <property type="term" value="P:DNA replication checkpoint signaling"/>
    <property type="evidence" value="ECO:0007669"/>
    <property type="project" value="TreeGrafter"/>
</dbReference>
<evidence type="ECO:0000256" key="11">
    <source>
        <dbReference type="ARBA" id="ARBA00079896"/>
    </source>
</evidence>
<sequence length="445" mass="49993">MKVVLQPTELIVFVRAINSLGKLGHEVYFECGPNDLKIKTVNASRSSFASVHFREVFFDKFSSPLPNGSLQRFKIPSSSCSNVFRLTSALERSVLKCKMFLSSQDTVLTIQYFCKFGIVKTYNMSIIDCEQLEAVYSLEESANHLVISARLLGEIINNFRQSSEELTILLDSGECTFQNHTFQTGPSMITTQIPVNATEFDVYRVHSKCEVTFCQKELRVILSFCELISPMIRIYCDRPGKPIIFACTHETRLSARYVFATFPSDGSSLPNSQRSECNRRLSSSRTPVPLQHISTLSAGENLQSDDTVLVNKEKNPNVISSRCTLFQENDHNTQIFQSDEKLSFVNNQNNALKVNQSVLNPHQDHGRFDEIPSKKIRSLLFSNFQAKDNSTVHNLEGNTKTVVLHQNSLWDQTALKASVLSSTITNQESTLGGQTVLVADSDDDE</sequence>
<dbReference type="WBParaSite" id="Smp_173880.1">
    <property type="protein sequence ID" value="Smp_173880.1"/>
    <property type="gene ID" value="Smp_173880"/>
</dbReference>
<evidence type="ECO:0000313" key="13">
    <source>
        <dbReference type="WBParaSite" id="Smp_173880.1"/>
    </source>
</evidence>
<dbReference type="GO" id="GO:0071479">
    <property type="term" value="P:cellular response to ionizing radiation"/>
    <property type="evidence" value="ECO:0007669"/>
    <property type="project" value="TreeGrafter"/>
</dbReference>
<dbReference type="GO" id="GO:0006281">
    <property type="term" value="P:DNA repair"/>
    <property type="evidence" value="ECO:0007669"/>
    <property type="project" value="TreeGrafter"/>
</dbReference>
<keyword evidence="8" id="KW-0539">Nucleus</keyword>
<keyword evidence="5" id="KW-0227">DNA damage</keyword>
<dbReference type="InterPro" id="IPR046938">
    <property type="entry name" value="DNA_clamp_sf"/>
</dbReference>
<evidence type="ECO:0000256" key="8">
    <source>
        <dbReference type="ARBA" id="ARBA00023242"/>
    </source>
</evidence>
<comment type="subcellular location">
    <subcellularLocation>
        <location evidence="1">Nucleus</location>
    </subcellularLocation>
</comment>
<dbReference type="STRING" id="6183.A0A3Q0KT43"/>
<keyword evidence="12" id="KW-1185">Reference proteome</keyword>
<evidence type="ECO:0000256" key="6">
    <source>
        <dbReference type="ARBA" id="ARBA00022801"/>
    </source>
</evidence>
<keyword evidence="7" id="KW-0269">Exonuclease</keyword>
<evidence type="ECO:0000313" key="12">
    <source>
        <dbReference type="Proteomes" id="UP000008854"/>
    </source>
</evidence>
<dbReference type="InterPro" id="IPR007268">
    <property type="entry name" value="Rad9/Ddc1"/>
</dbReference>
<dbReference type="AlphaFoldDB" id="A0A3Q0KT43"/>
<dbReference type="FunFam" id="3.70.10.10:FF:000005">
    <property type="entry name" value="Cell cycle checkpoint control protein"/>
    <property type="match status" value="1"/>
</dbReference>
<evidence type="ECO:0000256" key="2">
    <source>
        <dbReference type="ARBA" id="ARBA00008494"/>
    </source>
</evidence>
<dbReference type="PANTHER" id="PTHR15237:SF0">
    <property type="entry name" value="CELL CYCLE CHECKPOINT CONTROL PROTEIN"/>
    <property type="match status" value="1"/>
</dbReference>
<dbReference type="Pfam" id="PF04139">
    <property type="entry name" value="Rad9"/>
    <property type="match status" value="1"/>
</dbReference>
<dbReference type="Gene3D" id="3.70.10.10">
    <property type="match status" value="1"/>
</dbReference>
<evidence type="ECO:0000256" key="5">
    <source>
        <dbReference type="ARBA" id="ARBA00022763"/>
    </source>
</evidence>
<comment type="similarity">
    <text evidence="2">Belongs to the rad9 family.</text>
</comment>
<name>A0A3Q0KT43_SCHMA</name>